<feature type="coiled-coil region" evidence="1">
    <location>
        <begin position="709"/>
        <end position="778"/>
    </location>
</feature>
<name>A0A9D4U9J7_ADICA</name>
<accession>A0A9D4U9J7</accession>
<gene>
    <name evidence="3" type="ORF">GOP47_0022084</name>
</gene>
<keyword evidence="1" id="KW-0175">Coiled coil</keyword>
<evidence type="ECO:0000313" key="4">
    <source>
        <dbReference type="Proteomes" id="UP000886520"/>
    </source>
</evidence>
<dbReference type="Proteomes" id="UP000886520">
    <property type="component" value="Chromosome 21"/>
</dbReference>
<feature type="coiled-coil region" evidence="1">
    <location>
        <begin position="1332"/>
        <end position="1359"/>
    </location>
</feature>
<evidence type="ECO:0000256" key="1">
    <source>
        <dbReference type="SAM" id="Coils"/>
    </source>
</evidence>
<keyword evidence="4" id="KW-1185">Reference proteome</keyword>
<dbReference type="PANTHER" id="PTHR45615:SF63">
    <property type="entry name" value="CHROMOSOME UNDETERMINED SCAFFOLD_10, WHOLE GENOME SHOTGUN SEQUENCE"/>
    <property type="match status" value="1"/>
</dbReference>
<feature type="compositionally biased region" description="Low complexity" evidence="2">
    <location>
        <begin position="49"/>
        <end position="69"/>
    </location>
</feature>
<comment type="caution">
    <text evidence="3">The sequence shown here is derived from an EMBL/GenBank/DDBJ whole genome shotgun (WGS) entry which is preliminary data.</text>
</comment>
<feature type="coiled-coil region" evidence="1">
    <location>
        <begin position="821"/>
        <end position="894"/>
    </location>
</feature>
<feature type="region of interest" description="Disordered" evidence="2">
    <location>
        <begin position="1283"/>
        <end position="1302"/>
    </location>
</feature>
<feature type="region of interest" description="Disordered" evidence="2">
    <location>
        <begin position="47"/>
        <end position="73"/>
    </location>
</feature>
<evidence type="ECO:0000313" key="3">
    <source>
        <dbReference type="EMBL" id="KAI5063537.1"/>
    </source>
</evidence>
<protein>
    <submittedName>
        <fullName evidence="3">Uncharacterized protein</fullName>
    </submittedName>
</protein>
<evidence type="ECO:0000256" key="2">
    <source>
        <dbReference type="SAM" id="MobiDB-lite"/>
    </source>
</evidence>
<proteinExistence type="predicted"/>
<feature type="coiled-coil region" evidence="1">
    <location>
        <begin position="1230"/>
        <end position="1281"/>
    </location>
</feature>
<feature type="coiled-coil region" evidence="1">
    <location>
        <begin position="583"/>
        <end position="680"/>
    </location>
</feature>
<dbReference type="EMBL" id="JABFUD020000021">
    <property type="protein sequence ID" value="KAI5063537.1"/>
    <property type="molecule type" value="Genomic_DNA"/>
</dbReference>
<feature type="coiled-coil region" evidence="1">
    <location>
        <begin position="376"/>
        <end position="491"/>
    </location>
</feature>
<dbReference type="PANTHER" id="PTHR45615">
    <property type="entry name" value="MYOSIN HEAVY CHAIN, NON-MUSCLE"/>
    <property type="match status" value="1"/>
</dbReference>
<reference evidence="3" key="1">
    <citation type="submission" date="2021-01" db="EMBL/GenBank/DDBJ databases">
        <title>Adiantum capillus-veneris genome.</title>
        <authorList>
            <person name="Fang Y."/>
            <person name="Liao Q."/>
        </authorList>
    </citation>
    <scope>NUCLEOTIDE SEQUENCE</scope>
    <source>
        <strain evidence="3">H3</strain>
        <tissue evidence="3">Leaf</tissue>
    </source>
</reference>
<organism evidence="3 4">
    <name type="scientific">Adiantum capillus-veneris</name>
    <name type="common">Maidenhair fern</name>
    <dbReference type="NCBI Taxonomy" id="13818"/>
    <lineage>
        <taxon>Eukaryota</taxon>
        <taxon>Viridiplantae</taxon>
        <taxon>Streptophyta</taxon>
        <taxon>Embryophyta</taxon>
        <taxon>Tracheophyta</taxon>
        <taxon>Polypodiopsida</taxon>
        <taxon>Polypodiidae</taxon>
        <taxon>Polypodiales</taxon>
        <taxon>Pteridineae</taxon>
        <taxon>Pteridaceae</taxon>
        <taxon>Vittarioideae</taxon>
        <taxon>Adiantum</taxon>
    </lineage>
</organism>
<dbReference type="SUPFAM" id="SSF90257">
    <property type="entry name" value="Myosin rod fragments"/>
    <property type="match status" value="1"/>
</dbReference>
<dbReference type="OrthoDB" id="1930694at2759"/>
<sequence length="1433" mass="162541">MSLSEGEYRWISPHYNILRRKPVMRMRRNPSKRNLLLNVIPVRTDPDLSPSTCSRRSSTSHRSSWSSTSELEQPLSHRPGVKIDQLIKVNEAIAIELEHLESGKERWLEKLKLLEARICSNIVNINKWATENKSKPVNIQAVDIGVVNKNKVEEGFVSEGPLAWRLSLAELASIFKNSLVEHSGRSPSRHQRLGPSPCGVDLYFDGHEGSAALSEEGSYHANELLLANGAGDFVISSLKEDHMSQKDTIYIPEHFSEGPGDVSRGQEVFPPKKANNFVEVDAANIEALEVVLKASNSSTRRVETHDNLYERLSLKDRNALPTESVLMSEVMPESGTVEGTVGDSGGVEIVLPEEQQADGVSSMPEDQNHSQVEVSQSKLNDALLQAQKQLQQLKQLIVTLEKEKANLESSLRACQHALEEAKLDVDNLRSGKEELQGMLTDCKTSFEPAQLVLMKERDEKEHKLLNAVLSLQELQQNTIVLERQKLVLESELNHFKHVFEKGKQEVLKLKKEKAAIELDFAGCKQMLGEAQDNVVQLGKEMDTLVRELSETKESLKKNQGQCMMLEKAKDDLRDTLAQSKHGFEKAVEKCSIIEQERKNLEAAHKELIVRLEKSEQHALMLENENNLLETLLAEFKRTLEGTQQQVMVLEGEKDYLRSELSESKRDSEEERQHALSLEEEKVVLEMAASEYKQVIQEIEQHVLTLQSALEGTLQRADALDHQVQRLRIETKRLGENNEKLQALKQEQEIKCRHLEAQKEVLQAELKSLKSKQEASEEALTKVNTLYAAATEGTEKEKAYTRTLQHQQSLIEKENCSLKESLDMTSQKVKFLEGEQERLQMKLKDTEFSLQKAIQEMDALSADHANEVAALRIEYAAAECQIQELIEQAQQKTFELERLCQVEVNLNHLSKTFHGQQAQLRSTASKLETVQLELTGKKVELENERSLKTTMVQELDANVMKLNNLERELGRVRAEQVGLRAAMKDEMVKKRDLMQKLQAKEAHSKELVVAVEISKHDMMVHLEDERMAKEAALEELQLLKGQNEELEKNLQKMQAEILVWERENEDNESVLQELDEERSRCKELEQALDLKAAEQEDTNVAWEGERHVNESLLIELEEERKQRVQLEEQLKALKVKEEHTAVVLQDEREALEGLKKRIDAQEARCKELEIALNLARIEQQRREQEAMSKRKVIQELDDQGNPSLEQDPCEVMADNKTIQAASEMEKLRVDVSDIIAKSKNLEQIIRTLEKESASSSSKDVIRSTITQEVRELQSRIQGIESRLADEGHMTSVEGKGKEKERKRNEDELLALLEESSTFGPRVPDLEAHIIHDCETSTNVARQAEEEIRRLKESTETFQQALFDAHHTAIADVAGLLVELKSLKRLLNDKNMVASDKKEEKKKASLSIPTAALSTSALAALGLLALLKFPKSTIS</sequence>
<feature type="coiled-coil region" evidence="1">
    <location>
        <begin position="954"/>
        <end position="1184"/>
    </location>
</feature>